<dbReference type="Pfam" id="PF08450">
    <property type="entry name" value="SGL"/>
    <property type="match status" value="1"/>
</dbReference>
<comment type="caution">
    <text evidence="3">The sequence shown here is derived from an EMBL/GenBank/DDBJ whole genome shotgun (WGS) entry which is preliminary data.</text>
</comment>
<evidence type="ECO:0000313" key="3">
    <source>
        <dbReference type="EMBL" id="MDQ0319340.1"/>
    </source>
</evidence>
<dbReference type="RefSeq" id="WP_307228153.1">
    <property type="nucleotide sequence ID" value="NZ_JAUSVF010000001.1"/>
</dbReference>
<dbReference type="SUPFAM" id="SSF63829">
    <property type="entry name" value="Calcium-dependent phosphotriesterase"/>
    <property type="match status" value="1"/>
</dbReference>
<feature type="domain" description="SMP-30/Gluconolactonase/LRE-like region" evidence="2">
    <location>
        <begin position="19"/>
        <end position="259"/>
    </location>
</feature>
<dbReference type="Gene3D" id="2.120.10.30">
    <property type="entry name" value="TolB, C-terminal domain"/>
    <property type="match status" value="1"/>
</dbReference>
<evidence type="ECO:0000256" key="1">
    <source>
        <dbReference type="ARBA" id="ARBA00008853"/>
    </source>
</evidence>
<dbReference type="EMBL" id="JAUSVF010000001">
    <property type="protein sequence ID" value="MDQ0319340.1"/>
    <property type="molecule type" value="Genomic_DNA"/>
</dbReference>
<evidence type="ECO:0000313" key="4">
    <source>
        <dbReference type="Proteomes" id="UP001230207"/>
    </source>
</evidence>
<dbReference type="InterPro" id="IPR011042">
    <property type="entry name" value="6-blade_b-propeller_TolB-like"/>
</dbReference>
<reference evidence="3 4" key="1">
    <citation type="submission" date="2023-07" db="EMBL/GenBank/DDBJ databases">
        <title>Genomic Encyclopedia of Type Strains, Phase IV (KMG-IV): sequencing the most valuable type-strain genomes for metagenomic binning, comparative biology and taxonomic classification.</title>
        <authorList>
            <person name="Goeker M."/>
        </authorList>
    </citation>
    <scope>NUCLEOTIDE SEQUENCE [LARGE SCALE GENOMIC DNA]</scope>
    <source>
        <strain evidence="3 4">DSM 1112</strain>
    </source>
</reference>
<evidence type="ECO:0000259" key="2">
    <source>
        <dbReference type="Pfam" id="PF08450"/>
    </source>
</evidence>
<comment type="similarity">
    <text evidence="1">Belongs to the SMP-30/CGR1 family.</text>
</comment>
<name>A0ABU0BPF9_9HYPH</name>
<sequence>MVETIAFSGSIFCDAALQLGEGPAFDPATGIAWWHNIKGKELHELHLESGAKRVHAMPFLSSVIAVIDPERQLIVSDDGLFVREIKSGTLTKFGALEDKPGNRSNDGRVHVSGSLWVGTMGRTAEKGAGAIYHVAGSTVTKLYDGVSIPNSICFSPDGKTAYFVDSMVNRIMRVDLDPATGLPTGDATVFSDQSGNPGDVDGSVCDADGLIWNARWGQGAVDVYSPDGTWLKRYAVPASQSSCPAFIGAKADRLMVTSAWADMDDEARAADPHAGKTFDLGIIVNGRFEPAFVL</sequence>
<protein>
    <submittedName>
        <fullName evidence="3">Sugar lactone lactonase YvrE</fullName>
    </submittedName>
</protein>
<dbReference type="PANTHER" id="PTHR10907:SF47">
    <property type="entry name" value="REGUCALCIN"/>
    <property type="match status" value="1"/>
</dbReference>
<dbReference type="Proteomes" id="UP001230207">
    <property type="component" value="Unassembled WGS sequence"/>
</dbReference>
<dbReference type="PANTHER" id="PTHR10907">
    <property type="entry name" value="REGUCALCIN"/>
    <property type="match status" value="1"/>
</dbReference>
<dbReference type="PRINTS" id="PR01790">
    <property type="entry name" value="SMP30FAMILY"/>
</dbReference>
<dbReference type="InterPro" id="IPR013658">
    <property type="entry name" value="SGL"/>
</dbReference>
<gene>
    <name evidence="3" type="ORF">QO002_001478</name>
</gene>
<accession>A0ABU0BPF9</accession>
<keyword evidence="4" id="KW-1185">Reference proteome</keyword>
<dbReference type="InterPro" id="IPR005511">
    <property type="entry name" value="SMP-30"/>
</dbReference>
<organism evidence="3 4">
    <name type="scientific">Pararhizobium capsulatum DSM 1112</name>
    <dbReference type="NCBI Taxonomy" id="1121113"/>
    <lineage>
        <taxon>Bacteria</taxon>
        <taxon>Pseudomonadati</taxon>
        <taxon>Pseudomonadota</taxon>
        <taxon>Alphaproteobacteria</taxon>
        <taxon>Hyphomicrobiales</taxon>
        <taxon>Rhizobiaceae</taxon>
        <taxon>Rhizobium/Agrobacterium group</taxon>
        <taxon>Pararhizobium</taxon>
    </lineage>
</organism>
<proteinExistence type="inferred from homology"/>